<protein>
    <recommendedName>
        <fullName evidence="4">Sulfatase</fullName>
    </recommendedName>
</protein>
<evidence type="ECO:0008006" key="4">
    <source>
        <dbReference type="Google" id="ProtNLM"/>
    </source>
</evidence>
<keyword evidence="3" id="KW-1185">Reference proteome</keyword>
<feature type="region of interest" description="Disordered" evidence="1">
    <location>
        <begin position="280"/>
        <end position="301"/>
    </location>
</feature>
<name>A0A8J8CD26_9EURY</name>
<dbReference type="InterPro" id="IPR017850">
    <property type="entry name" value="Alkaline_phosphatase_core_sf"/>
</dbReference>
<accession>A0A8J8CD26</accession>
<dbReference type="Proteomes" id="UP000783863">
    <property type="component" value="Unassembled WGS sequence"/>
</dbReference>
<evidence type="ECO:0000313" key="2">
    <source>
        <dbReference type="EMBL" id="MBX0305878.1"/>
    </source>
</evidence>
<dbReference type="Gene3D" id="3.40.720.10">
    <property type="entry name" value="Alkaline Phosphatase, subunit A"/>
    <property type="match status" value="1"/>
</dbReference>
<dbReference type="AlphaFoldDB" id="A0A8J8CD26"/>
<sequence>MYSINQLWTGVKNPELALSKLNGTINHWRVGSEYYPRGVDVFEEDWDNLVILDACRYDFFDEQVWFEGTTEKRLSRGSTSREFIRGNFTDRTAKDTVYVSANPWYLRLHDTIGGEVHDYMNLHSDEKRDAVGGLTTRPETVTKHALEANEAYPNKRIIFHYLQPHQPYLTDFGREIVDYQRDMMLSIKQSDADRAEIVKAYRENLDLVLDEVDTLIESLTGKTVITADHGELLGERERPIPVRRFGHPGGVYVDELLEVPWHVIDTGERKEIVAEEPVERSVSESDQEAVEQQLADLGYRV</sequence>
<reference evidence="2" key="1">
    <citation type="submission" date="2021-06" db="EMBL/GenBank/DDBJ databases">
        <title>Halomicroarcula sp. F24A a new haloarchaeum isolated from saline soil.</title>
        <authorList>
            <person name="Duran-Viseras A."/>
            <person name="Sanchez-Porro C."/>
            <person name="Ventosa A."/>
        </authorList>
    </citation>
    <scope>NUCLEOTIDE SEQUENCE</scope>
    <source>
        <strain evidence="2">F24A</strain>
    </source>
</reference>
<evidence type="ECO:0000256" key="1">
    <source>
        <dbReference type="SAM" id="MobiDB-lite"/>
    </source>
</evidence>
<gene>
    <name evidence="2" type="ORF">EGD98_19725</name>
</gene>
<proteinExistence type="predicted"/>
<dbReference type="SUPFAM" id="SSF53649">
    <property type="entry name" value="Alkaline phosphatase-like"/>
    <property type="match status" value="1"/>
</dbReference>
<evidence type="ECO:0000313" key="3">
    <source>
        <dbReference type="Proteomes" id="UP000783863"/>
    </source>
</evidence>
<comment type="caution">
    <text evidence="2">The sequence shown here is derived from an EMBL/GenBank/DDBJ whole genome shotgun (WGS) entry which is preliminary data.</text>
</comment>
<organism evidence="2 3">
    <name type="scientific">Haloarcula salinisoli</name>
    <dbReference type="NCBI Taxonomy" id="2487746"/>
    <lineage>
        <taxon>Archaea</taxon>
        <taxon>Methanobacteriati</taxon>
        <taxon>Methanobacteriota</taxon>
        <taxon>Stenosarchaea group</taxon>
        <taxon>Halobacteria</taxon>
        <taxon>Halobacteriales</taxon>
        <taxon>Haloarculaceae</taxon>
        <taxon>Haloarcula</taxon>
    </lineage>
</organism>
<dbReference type="EMBL" id="RKLQ01000006">
    <property type="protein sequence ID" value="MBX0305878.1"/>
    <property type="molecule type" value="Genomic_DNA"/>
</dbReference>